<evidence type="ECO:0000313" key="3">
    <source>
        <dbReference type="Proteomes" id="UP001465976"/>
    </source>
</evidence>
<proteinExistence type="predicted"/>
<keyword evidence="1" id="KW-0472">Membrane</keyword>
<feature type="transmembrane region" description="Helical" evidence="1">
    <location>
        <begin position="62"/>
        <end position="83"/>
    </location>
</feature>
<feature type="transmembrane region" description="Helical" evidence="1">
    <location>
        <begin position="22"/>
        <end position="42"/>
    </location>
</feature>
<keyword evidence="3" id="KW-1185">Reference proteome</keyword>
<keyword evidence="1" id="KW-1133">Transmembrane helix</keyword>
<protein>
    <submittedName>
        <fullName evidence="2">Uncharacterized protein</fullName>
    </submittedName>
</protein>
<gene>
    <name evidence="2" type="ORF">V5O48_016537</name>
</gene>
<evidence type="ECO:0000256" key="1">
    <source>
        <dbReference type="SAM" id="Phobius"/>
    </source>
</evidence>
<evidence type="ECO:0000313" key="2">
    <source>
        <dbReference type="EMBL" id="KAL0565487.1"/>
    </source>
</evidence>
<keyword evidence="1" id="KW-0812">Transmembrane</keyword>
<dbReference type="Proteomes" id="UP001465976">
    <property type="component" value="Unassembled WGS sequence"/>
</dbReference>
<comment type="caution">
    <text evidence="2">The sequence shown here is derived from an EMBL/GenBank/DDBJ whole genome shotgun (WGS) entry which is preliminary data.</text>
</comment>
<sequence>FYRKHIGAYLGKCRQGSRVEKILVLLIESGVDYPLIYISRLVGMVRAPLSPHFAGKVAQQGFNGATMQLTGTYLTLLIVLIHFQRSMWDTSGISSIVFFSKTSQYDVIEPTERSSVPARNYQEDGA</sequence>
<name>A0ABR3ERF5_9AGAR</name>
<dbReference type="EMBL" id="JBAHYK010002239">
    <property type="protein sequence ID" value="KAL0565487.1"/>
    <property type="molecule type" value="Genomic_DNA"/>
</dbReference>
<accession>A0ABR3ERF5</accession>
<feature type="non-terminal residue" evidence="2">
    <location>
        <position position="1"/>
    </location>
</feature>
<organism evidence="2 3">
    <name type="scientific">Marasmius crinis-equi</name>
    <dbReference type="NCBI Taxonomy" id="585013"/>
    <lineage>
        <taxon>Eukaryota</taxon>
        <taxon>Fungi</taxon>
        <taxon>Dikarya</taxon>
        <taxon>Basidiomycota</taxon>
        <taxon>Agaricomycotina</taxon>
        <taxon>Agaricomycetes</taxon>
        <taxon>Agaricomycetidae</taxon>
        <taxon>Agaricales</taxon>
        <taxon>Marasmiineae</taxon>
        <taxon>Marasmiaceae</taxon>
        <taxon>Marasmius</taxon>
    </lineage>
</organism>
<reference evidence="2 3" key="1">
    <citation type="submission" date="2024-02" db="EMBL/GenBank/DDBJ databases">
        <title>A draft genome for the cacao thread blight pathogen Marasmius crinis-equi.</title>
        <authorList>
            <person name="Cohen S.P."/>
            <person name="Baruah I.K."/>
            <person name="Amoako-Attah I."/>
            <person name="Bukari Y."/>
            <person name="Meinhardt L.W."/>
            <person name="Bailey B.A."/>
        </authorList>
    </citation>
    <scope>NUCLEOTIDE SEQUENCE [LARGE SCALE GENOMIC DNA]</scope>
    <source>
        <strain evidence="2 3">GH-76</strain>
    </source>
</reference>